<dbReference type="AlphaFoldDB" id="A0A5B7IFF4"/>
<sequence length="52" mass="5630">MKGRIWTPASRKAKRPPPQDPPLSSPWATCRSPLALRPATDTHVPAGEALTI</sequence>
<comment type="caution">
    <text evidence="2">The sequence shown here is derived from an EMBL/GenBank/DDBJ whole genome shotgun (WGS) entry which is preliminary data.</text>
</comment>
<evidence type="ECO:0000313" key="2">
    <source>
        <dbReference type="EMBL" id="MPC80985.1"/>
    </source>
</evidence>
<proteinExistence type="predicted"/>
<dbReference type="Proteomes" id="UP000324222">
    <property type="component" value="Unassembled WGS sequence"/>
</dbReference>
<keyword evidence="3" id="KW-1185">Reference proteome</keyword>
<protein>
    <submittedName>
        <fullName evidence="2">Uncharacterized protein</fullName>
    </submittedName>
</protein>
<feature type="region of interest" description="Disordered" evidence="1">
    <location>
        <begin position="1"/>
        <end position="30"/>
    </location>
</feature>
<organism evidence="2 3">
    <name type="scientific">Portunus trituberculatus</name>
    <name type="common">Swimming crab</name>
    <name type="synonym">Neptunus trituberculatus</name>
    <dbReference type="NCBI Taxonomy" id="210409"/>
    <lineage>
        <taxon>Eukaryota</taxon>
        <taxon>Metazoa</taxon>
        <taxon>Ecdysozoa</taxon>
        <taxon>Arthropoda</taxon>
        <taxon>Crustacea</taxon>
        <taxon>Multicrustacea</taxon>
        <taxon>Malacostraca</taxon>
        <taxon>Eumalacostraca</taxon>
        <taxon>Eucarida</taxon>
        <taxon>Decapoda</taxon>
        <taxon>Pleocyemata</taxon>
        <taxon>Brachyura</taxon>
        <taxon>Eubrachyura</taxon>
        <taxon>Portunoidea</taxon>
        <taxon>Portunidae</taxon>
        <taxon>Portuninae</taxon>
        <taxon>Portunus</taxon>
    </lineage>
</organism>
<accession>A0A5B7IFF4</accession>
<reference evidence="2 3" key="1">
    <citation type="submission" date="2019-05" db="EMBL/GenBank/DDBJ databases">
        <title>Another draft genome of Portunus trituberculatus and its Hox gene families provides insights of decapod evolution.</title>
        <authorList>
            <person name="Jeong J.-H."/>
            <person name="Song I."/>
            <person name="Kim S."/>
            <person name="Choi T."/>
            <person name="Kim D."/>
            <person name="Ryu S."/>
            <person name="Kim W."/>
        </authorList>
    </citation>
    <scope>NUCLEOTIDE SEQUENCE [LARGE SCALE GENOMIC DNA]</scope>
    <source>
        <tissue evidence="2">Muscle</tissue>
    </source>
</reference>
<name>A0A5B7IFF4_PORTR</name>
<evidence type="ECO:0000313" key="3">
    <source>
        <dbReference type="Proteomes" id="UP000324222"/>
    </source>
</evidence>
<gene>
    <name evidence="2" type="ORF">E2C01_075585</name>
</gene>
<dbReference type="EMBL" id="VSRR010055610">
    <property type="protein sequence ID" value="MPC80985.1"/>
    <property type="molecule type" value="Genomic_DNA"/>
</dbReference>
<evidence type="ECO:0000256" key="1">
    <source>
        <dbReference type="SAM" id="MobiDB-lite"/>
    </source>
</evidence>